<accession>A0A8T1VQW8</accession>
<dbReference type="EMBL" id="JAGDFL010000633">
    <property type="protein sequence ID" value="KAG7383755.1"/>
    <property type="molecule type" value="Genomic_DNA"/>
</dbReference>
<feature type="region of interest" description="Disordered" evidence="1">
    <location>
        <begin position="74"/>
        <end position="104"/>
    </location>
</feature>
<gene>
    <name evidence="2" type="ORF">PHYBOEH_009801</name>
</gene>
<dbReference type="OrthoDB" id="168156at2759"/>
<reference evidence="2" key="1">
    <citation type="submission" date="2021-02" db="EMBL/GenBank/DDBJ databases">
        <authorList>
            <person name="Palmer J.M."/>
        </authorList>
    </citation>
    <scope>NUCLEOTIDE SEQUENCE</scope>
    <source>
        <strain evidence="2">SCRP23</strain>
    </source>
</reference>
<name>A0A8T1VQW8_9STRA</name>
<comment type="caution">
    <text evidence="2">The sequence shown here is derived from an EMBL/GenBank/DDBJ whole genome shotgun (WGS) entry which is preliminary data.</text>
</comment>
<organism evidence="2 3">
    <name type="scientific">Phytophthora boehmeriae</name>
    <dbReference type="NCBI Taxonomy" id="109152"/>
    <lineage>
        <taxon>Eukaryota</taxon>
        <taxon>Sar</taxon>
        <taxon>Stramenopiles</taxon>
        <taxon>Oomycota</taxon>
        <taxon>Peronosporomycetes</taxon>
        <taxon>Peronosporales</taxon>
        <taxon>Peronosporaceae</taxon>
        <taxon>Phytophthora</taxon>
    </lineage>
</organism>
<keyword evidence="3" id="KW-1185">Reference proteome</keyword>
<evidence type="ECO:0000256" key="1">
    <source>
        <dbReference type="SAM" id="MobiDB-lite"/>
    </source>
</evidence>
<proteinExistence type="predicted"/>
<dbReference type="AlphaFoldDB" id="A0A8T1VQW8"/>
<dbReference type="Proteomes" id="UP000693981">
    <property type="component" value="Unassembled WGS sequence"/>
</dbReference>
<protein>
    <submittedName>
        <fullName evidence="2">Uncharacterized protein</fullName>
    </submittedName>
</protein>
<feature type="compositionally biased region" description="Low complexity" evidence="1">
    <location>
        <begin position="84"/>
        <end position="99"/>
    </location>
</feature>
<evidence type="ECO:0000313" key="3">
    <source>
        <dbReference type="Proteomes" id="UP000693981"/>
    </source>
</evidence>
<evidence type="ECO:0000313" key="2">
    <source>
        <dbReference type="EMBL" id="KAG7383755.1"/>
    </source>
</evidence>
<feature type="region of interest" description="Disordered" evidence="1">
    <location>
        <begin position="133"/>
        <end position="174"/>
    </location>
</feature>
<sequence length="174" mass="18782">MGGILSVCGLGNDADHDPQLHYQSKDFTQNFSKTTERGRSFSTATDSSSVASILSSSEQLIPDIYMAKDIQVLSQRRQRHPRYSGKSAPLSSSKVSNSSRARGTVKIVRNTDAAESLVGKKYTFGIKTASSSFGYSDDDDPSAHHQPPPTAMNARTNGDIQRRLSGPDLVKSSA</sequence>